<dbReference type="AlphaFoldDB" id="A0A3S4I5J0"/>
<gene>
    <name evidence="4" type="ORF">NCTC6754_06707</name>
</gene>
<evidence type="ECO:0000256" key="1">
    <source>
        <dbReference type="ARBA" id="ARBA00004429"/>
    </source>
</evidence>
<keyword evidence="3" id="KW-0812">Transmembrane</keyword>
<dbReference type="EMBL" id="LR134190">
    <property type="protein sequence ID" value="VEB60963.1"/>
    <property type="molecule type" value="Genomic_DNA"/>
</dbReference>
<evidence type="ECO:0000256" key="3">
    <source>
        <dbReference type="SAM" id="Phobius"/>
    </source>
</evidence>
<evidence type="ECO:0000313" key="4">
    <source>
        <dbReference type="EMBL" id="VEB60963.1"/>
    </source>
</evidence>
<organism evidence="4 5">
    <name type="scientific">Salmonella enterica I</name>
    <dbReference type="NCBI Taxonomy" id="59201"/>
    <lineage>
        <taxon>Bacteria</taxon>
        <taxon>Pseudomonadati</taxon>
        <taxon>Pseudomonadota</taxon>
        <taxon>Gammaproteobacteria</taxon>
        <taxon>Enterobacterales</taxon>
        <taxon>Enterobacteriaceae</taxon>
        <taxon>Salmonella</taxon>
    </lineage>
</organism>
<accession>A0A3S4I5J0</accession>
<evidence type="ECO:0000313" key="5">
    <source>
        <dbReference type="Proteomes" id="UP000269208"/>
    </source>
</evidence>
<feature type="transmembrane region" description="Helical" evidence="3">
    <location>
        <begin position="65"/>
        <end position="87"/>
    </location>
</feature>
<keyword evidence="2" id="KW-1003">Cell membrane</keyword>
<name>A0A3S4I5J0_SALET</name>
<keyword evidence="2" id="KW-0997">Cell inner membrane</keyword>
<keyword evidence="3" id="KW-1133">Transmembrane helix</keyword>
<proteinExistence type="predicted"/>
<sequence length="124" mass="13378">MVGVLLFLSGLLPVSFSNLHPGQGLLNLKSGKKLNSVVPESIHKVPGQFFSLSMKGLFNRAQFPLTLCVFIVLFSIFGANWPIFGLLPTYLTGEGFDTGVVSNLMTAAAFGTVLGKYRLGSVRR</sequence>
<reference evidence="4 5" key="1">
    <citation type="submission" date="2018-12" db="EMBL/GenBank/DDBJ databases">
        <authorList>
            <consortium name="Pathogen Informatics"/>
        </authorList>
    </citation>
    <scope>NUCLEOTIDE SEQUENCE [LARGE SCALE GENOMIC DNA]</scope>
    <source>
        <strain evidence="4 5">NCTC6754</strain>
    </source>
</reference>
<comment type="subcellular location">
    <subcellularLocation>
        <location evidence="1">Cell inner membrane</location>
        <topology evidence="1">Multi-pass membrane protein</topology>
    </subcellularLocation>
</comment>
<keyword evidence="3" id="KW-0472">Membrane</keyword>
<feature type="transmembrane region" description="Helical" evidence="3">
    <location>
        <begin position="99"/>
        <end position="119"/>
    </location>
</feature>
<dbReference type="GO" id="GO:0005886">
    <property type="term" value="C:plasma membrane"/>
    <property type="evidence" value="ECO:0007669"/>
    <property type="project" value="UniProtKB-SubCell"/>
</dbReference>
<protein>
    <submittedName>
        <fullName evidence="4">Putative sialic acid transporter</fullName>
    </submittedName>
</protein>
<dbReference type="InterPro" id="IPR036259">
    <property type="entry name" value="MFS_trans_sf"/>
</dbReference>
<evidence type="ECO:0000256" key="2">
    <source>
        <dbReference type="ARBA" id="ARBA00022519"/>
    </source>
</evidence>
<dbReference type="SUPFAM" id="SSF103473">
    <property type="entry name" value="MFS general substrate transporter"/>
    <property type="match status" value="1"/>
</dbReference>
<dbReference type="Proteomes" id="UP000269208">
    <property type="component" value="Chromosome"/>
</dbReference>